<evidence type="ECO:0000313" key="2">
    <source>
        <dbReference type="EMBL" id="STQ42542.1"/>
    </source>
</evidence>
<organism evidence="2 3">
    <name type="scientific">Ewingella americana</name>
    <dbReference type="NCBI Taxonomy" id="41202"/>
    <lineage>
        <taxon>Bacteria</taxon>
        <taxon>Pseudomonadati</taxon>
        <taxon>Pseudomonadota</taxon>
        <taxon>Gammaproteobacteria</taxon>
        <taxon>Enterobacterales</taxon>
        <taxon>Yersiniaceae</taxon>
        <taxon>Ewingella</taxon>
    </lineage>
</organism>
<name>A0A377N7B3_9GAMM</name>
<dbReference type="InterPro" id="IPR021529">
    <property type="entry name" value="DUF2798"/>
</dbReference>
<evidence type="ECO:0000313" key="3">
    <source>
        <dbReference type="Proteomes" id="UP000254304"/>
    </source>
</evidence>
<protein>
    <submittedName>
        <fullName evidence="2">Protein of uncharacterized function (DUF2798)</fullName>
    </submittedName>
</protein>
<feature type="transmembrane region" description="Helical" evidence="1">
    <location>
        <begin position="16"/>
        <end position="36"/>
    </location>
</feature>
<evidence type="ECO:0000256" key="1">
    <source>
        <dbReference type="SAM" id="Phobius"/>
    </source>
</evidence>
<sequence length="83" mass="9278">MPALHKNSLMKLPEKYSHFIFGIIQSCLTCAIAATINNAQGILREGGVIHWINSFLLSWAVMVPVVIFIAPYVRKLTIKLTQP</sequence>
<keyword evidence="1" id="KW-0472">Membrane</keyword>
<dbReference type="Proteomes" id="UP000254304">
    <property type="component" value="Unassembled WGS sequence"/>
</dbReference>
<proteinExistence type="predicted"/>
<dbReference type="Pfam" id="PF11391">
    <property type="entry name" value="DUF2798"/>
    <property type="match status" value="1"/>
</dbReference>
<dbReference type="EMBL" id="UGGO01000001">
    <property type="protein sequence ID" value="STQ42542.1"/>
    <property type="molecule type" value="Genomic_DNA"/>
</dbReference>
<keyword evidence="1" id="KW-0812">Transmembrane</keyword>
<gene>
    <name evidence="2" type="ORF">NCTC12157_00197</name>
</gene>
<feature type="transmembrane region" description="Helical" evidence="1">
    <location>
        <begin position="48"/>
        <end position="73"/>
    </location>
</feature>
<keyword evidence="1" id="KW-1133">Transmembrane helix</keyword>
<accession>A0A377N7B3</accession>
<reference evidence="2 3" key="1">
    <citation type="submission" date="2018-06" db="EMBL/GenBank/DDBJ databases">
        <authorList>
            <consortium name="Pathogen Informatics"/>
            <person name="Doyle S."/>
        </authorList>
    </citation>
    <scope>NUCLEOTIDE SEQUENCE [LARGE SCALE GENOMIC DNA]</scope>
    <source>
        <strain evidence="2 3">NCTC12157</strain>
    </source>
</reference>
<dbReference type="AlphaFoldDB" id="A0A377N7B3"/>
<dbReference type="PROSITE" id="PS51257">
    <property type="entry name" value="PROKAR_LIPOPROTEIN"/>
    <property type="match status" value="1"/>
</dbReference>